<evidence type="ECO:0000259" key="8">
    <source>
        <dbReference type="Pfam" id="PF25183"/>
    </source>
</evidence>
<sequence>MNNLRLRHFFLLALMLLGAHAGWSQGATTAAMSGLITDKTNAGLPGATVIAVHTPTNTQYVAPTNSDGRFNLQNMRVGGPYTVKVTFVGYKDLVREGVFLSLGQNLRFDQQLSDATTELSEVTVSGRRDPVINAGRTGAATTVQREQIERLPSLSRSFADFTRLTPQASGTGNNSFGGRNGNFNNITIDGAIFNNSFGLSGTVGGQANAQPISLDAVQEIQVNLAPYDVRQGSFTGAGINAITRSGTNDISASIYGFRRSSSLVGSKVRDLDQAFPDFSLTQLGARVGGPIIKDKLFYFLSVEGERRDDPPGTYVANRPGLPIPSPNSTTSSAAAADLDVLSNFLQSKYNYSTGPYEGYKLAQNSDKITAKIDWNINSRNTFSIKYNYLKSYRDVSPSGSGSPTVTGGRSMSTNTLPFLASYYRINNNLNSFIAELNSNFGNGISNQLQAGFTAQRDFRSSLGGSQFPFVDILYSAAGPGAVNNEFTSFGYELFSPINILNSDIYQLSDNISKTIGNHSLTLGTYNEYYKFQNGFAPDLYGRYRFNSLTDFYASAGYVINDQGVPAPRLANGLPNPDLNGTPVPLASATNNYTVRYPLNVDNGNPGLSFPLAETKAAQLGFYAQDEWNIKTNLKVTTGLRIDVPIILSDLQRNNDAASIRFRDGYQILTDRVQKTSVMFSPRIGMNWDVNNDGKTQLRGGTGIFTGRVPFVWISNQASNNGLLGGVFTGAGVAFNPTPGFLPLVNGSPINQTTLPATYNLAVTDNNFKFPQVWRTNIGVDQRLPGDVVLTLDAIFTKDLNAVYFDNVNLPNPMANAKGADTRQIYRDPLALNRAANTASPTYQVSPKIVFNDGAIVMRNTNKGYSYNLTAQLQKSFSNGISASAGYTYSDARDVAIGGSTPFSLWSARPISGDPNANTLGYSDFLRSHRVIGSVSYRKEYLGHLATTLSAFLDLGPNGRFSYVYNGDMNGDGVNTNDLMYIPRSRSEINLTNLTLFNNTPQQTIYTAEQQWTDLDNYIKQDDYLSKHRGEIAERNGAVLPWVGFVDARLLQDVFTNIGKNRNSLQFSLDVFNIGNLINRNWGVSQTQQRNSPLSFVDYDQASGQPRFNFNPIVNSRTVFPDGSTTTSVQTLNTTTRYVTTESSRYRIQLGLRYTFN</sequence>
<dbReference type="InterPro" id="IPR039426">
    <property type="entry name" value="TonB-dep_rcpt-like"/>
</dbReference>
<evidence type="ECO:0000256" key="1">
    <source>
        <dbReference type="ARBA" id="ARBA00004571"/>
    </source>
</evidence>
<protein>
    <submittedName>
        <fullName evidence="9">TonB-dependent receptor</fullName>
    </submittedName>
</protein>
<evidence type="ECO:0000256" key="6">
    <source>
        <dbReference type="ARBA" id="ARBA00023237"/>
    </source>
</evidence>
<evidence type="ECO:0000256" key="5">
    <source>
        <dbReference type="ARBA" id="ARBA00023136"/>
    </source>
</evidence>
<dbReference type="SUPFAM" id="SSF49464">
    <property type="entry name" value="Carboxypeptidase regulatory domain-like"/>
    <property type="match status" value="1"/>
</dbReference>
<dbReference type="InterPro" id="IPR008969">
    <property type="entry name" value="CarboxyPept-like_regulatory"/>
</dbReference>
<accession>A0ABY4AZ81</accession>
<comment type="subcellular location">
    <subcellularLocation>
        <location evidence="1">Cell outer membrane</location>
        <topology evidence="1">Multi-pass membrane protein</topology>
    </subcellularLocation>
</comment>
<keyword evidence="6" id="KW-0998">Cell outer membrane</keyword>
<feature type="chain" id="PRO_5047233085" evidence="7">
    <location>
        <begin position="22"/>
        <end position="1156"/>
    </location>
</feature>
<organism evidence="9 10">
    <name type="scientific">Hymenobacter monticola</name>
    <dbReference type="NCBI Taxonomy" id="1705399"/>
    <lineage>
        <taxon>Bacteria</taxon>
        <taxon>Pseudomonadati</taxon>
        <taxon>Bacteroidota</taxon>
        <taxon>Cytophagia</taxon>
        <taxon>Cytophagales</taxon>
        <taxon>Hymenobacteraceae</taxon>
        <taxon>Hymenobacter</taxon>
    </lineage>
</organism>
<dbReference type="PANTHER" id="PTHR30069">
    <property type="entry name" value="TONB-DEPENDENT OUTER MEMBRANE RECEPTOR"/>
    <property type="match status" value="1"/>
</dbReference>
<dbReference type="Pfam" id="PF25183">
    <property type="entry name" value="OMP_b-brl_4"/>
    <property type="match status" value="1"/>
</dbReference>
<keyword evidence="9" id="KW-0675">Receptor</keyword>
<feature type="signal peptide" evidence="7">
    <location>
        <begin position="1"/>
        <end position="21"/>
    </location>
</feature>
<dbReference type="Gene3D" id="2.40.170.20">
    <property type="entry name" value="TonB-dependent receptor, beta-barrel domain"/>
    <property type="match status" value="1"/>
</dbReference>
<keyword evidence="4" id="KW-0812">Transmembrane</keyword>
<dbReference type="SUPFAM" id="SSF56935">
    <property type="entry name" value="Porins"/>
    <property type="match status" value="1"/>
</dbReference>
<dbReference type="InterPro" id="IPR036942">
    <property type="entry name" value="Beta-barrel_TonB_sf"/>
</dbReference>
<keyword evidence="3" id="KW-1134">Transmembrane beta strand</keyword>
<name>A0ABY4AZ81_9BACT</name>
<dbReference type="Gene3D" id="2.170.130.10">
    <property type="entry name" value="TonB-dependent receptor, plug domain"/>
    <property type="match status" value="1"/>
</dbReference>
<evidence type="ECO:0000256" key="7">
    <source>
        <dbReference type="SAM" id="SignalP"/>
    </source>
</evidence>
<dbReference type="InterPro" id="IPR037066">
    <property type="entry name" value="Plug_dom_sf"/>
</dbReference>
<dbReference type="Proteomes" id="UP000831390">
    <property type="component" value="Chromosome"/>
</dbReference>
<proteinExistence type="predicted"/>
<dbReference type="EMBL" id="CP094534">
    <property type="protein sequence ID" value="UOE31829.1"/>
    <property type="molecule type" value="Genomic_DNA"/>
</dbReference>
<feature type="domain" description="TonB-dependent transporter Oar-like beta-barrel" evidence="8">
    <location>
        <begin position="242"/>
        <end position="1079"/>
    </location>
</feature>
<evidence type="ECO:0000313" key="10">
    <source>
        <dbReference type="Proteomes" id="UP000831390"/>
    </source>
</evidence>
<dbReference type="Pfam" id="PF13620">
    <property type="entry name" value="CarboxypepD_reg"/>
    <property type="match status" value="1"/>
</dbReference>
<keyword evidence="5" id="KW-0472">Membrane</keyword>
<dbReference type="Gene3D" id="2.60.40.1120">
    <property type="entry name" value="Carboxypeptidase-like, regulatory domain"/>
    <property type="match status" value="1"/>
</dbReference>
<evidence type="ECO:0000256" key="4">
    <source>
        <dbReference type="ARBA" id="ARBA00022692"/>
    </source>
</evidence>
<keyword evidence="7" id="KW-0732">Signal</keyword>
<evidence type="ECO:0000256" key="2">
    <source>
        <dbReference type="ARBA" id="ARBA00022448"/>
    </source>
</evidence>
<dbReference type="RefSeq" id="WP_243508702.1">
    <property type="nucleotide sequence ID" value="NZ_CP094534.1"/>
</dbReference>
<keyword evidence="10" id="KW-1185">Reference proteome</keyword>
<dbReference type="InterPro" id="IPR057601">
    <property type="entry name" value="Oar-like_b-barrel"/>
</dbReference>
<gene>
    <name evidence="9" type="ORF">MTP16_11855</name>
</gene>
<dbReference type="PANTHER" id="PTHR30069:SF46">
    <property type="entry name" value="OAR PROTEIN"/>
    <property type="match status" value="1"/>
</dbReference>
<keyword evidence="2" id="KW-0813">Transport</keyword>
<reference evidence="9 10" key="1">
    <citation type="submission" date="2022-03" db="EMBL/GenBank/DDBJ databases">
        <title>Hymenobactersp. isolated from the air.</title>
        <authorList>
            <person name="Won M."/>
            <person name="Kwon S.-W."/>
        </authorList>
    </citation>
    <scope>NUCLEOTIDE SEQUENCE [LARGE SCALE GENOMIC DNA]</scope>
    <source>
        <strain evidence="9 10">KACC 22596</strain>
    </source>
</reference>
<evidence type="ECO:0000256" key="3">
    <source>
        <dbReference type="ARBA" id="ARBA00022452"/>
    </source>
</evidence>
<evidence type="ECO:0000313" key="9">
    <source>
        <dbReference type="EMBL" id="UOE31829.1"/>
    </source>
</evidence>